<proteinExistence type="predicted"/>
<feature type="domain" description="SSD" evidence="7">
    <location>
        <begin position="45"/>
        <end position="175"/>
    </location>
</feature>
<evidence type="ECO:0000256" key="1">
    <source>
        <dbReference type="ARBA" id="ARBA00004651"/>
    </source>
</evidence>
<feature type="transmembrane region" description="Helical" evidence="6">
    <location>
        <begin position="21"/>
        <end position="41"/>
    </location>
</feature>
<organism evidence="8">
    <name type="scientific">hydrothermal vent metagenome</name>
    <dbReference type="NCBI Taxonomy" id="652676"/>
    <lineage>
        <taxon>unclassified sequences</taxon>
        <taxon>metagenomes</taxon>
        <taxon>ecological metagenomes</taxon>
    </lineage>
</organism>
<dbReference type="GO" id="GO:0005886">
    <property type="term" value="C:plasma membrane"/>
    <property type="evidence" value="ECO:0007669"/>
    <property type="project" value="UniProtKB-SubCell"/>
</dbReference>
<feature type="transmembrane region" description="Helical" evidence="6">
    <location>
        <begin position="153"/>
        <end position="176"/>
    </location>
</feature>
<gene>
    <name evidence="8" type="ORF">MNBD_ACTINO01-1962</name>
</gene>
<feature type="transmembrane region" description="Helical" evidence="6">
    <location>
        <begin position="118"/>
        <end position="141"/>
    </location>
</feature>
<evidence type="ECO:0000256" key="6">
    <source>
        <dbReference type="SAM" id="Phobius"/>
    </source>
</evidence>
<accession>A0A3B0RG74</accession>
<name>A0A3B0RG74_9ZZZZ</name>
<evidence type="ECO:0000256" key="2">
    <source>
        <dbReference type="ARBA" id="ARBA00022475"/>
    </source>
</evidence>
<dbReference type="Pfam" id="PF03176">
    <property type="entry name" value="MMPL"/>
    <property type="match status" value="1"/>
</dbReference>
<comment type="subcellular location">
    <subcellularLocation>
        <location evidence="1">Cell membrane</location>
        <topology evidence="1">Multi-pass membrane protein</topology>
    </subcellularLocation>
</comment>
<dbReference type="PANTHER" id="PTHR33406:SF13">
    <property type="entry name" value="MEMBRANE PROTEIN YDFJ"/>
    <property type="match status" value="1"/>
</dbReference>
<keyword evidence="4 6" id="KW-1133">Transmembrane helix</keyword>
<evidence type="ECO:0000259" key="7">
    <source>
        <dbReference type="PROSITE" id="PS50156"/>
    </source>
</evidence>
<evidence type="ECO:0000256" key="5">
    <source>
        <dbReference type="ARBA" id="ARBA00023136"/>
    </source>
</evidence>
<dbReference type="SUPFAM" id="SSF82866">
    <property type="entry name" value="Multidrug efflux transporter AcrB transmembrane domain"/>
    <property type="match status" value="1"/>
</dbReference>
<dbReference type="InterPro" id="IPR050545">
    <property type="entry name" value="Mycobact_MmpL"/>
</dbReference>
<dbReference type="AlphaFoldDB" id="A0A3B0RG74"/>
<keyword evidence="5 6" id="KW-0472">Membrane</keyword>
<dbReference type="EMBL" id="UOEI01000080">
    <property type="protein sequence ID" value="VAV92384.1"/>
    <property type="molecule type" value="Genomic_DNA"/>
</dbReference>
<dbReference type="PROSITE" id="PS50156">
    <property type="entry name" value="SSD"/>
    <property type="match status" value="1"/>
</dbReference>
<protein>
    <recommendedName>
        <fullName evidence="7">SSD domain-containing protein</fullName>
    </recommendedName>
</protein>
<sequence length="201" mass="21797">VATSSAIISALVVNTLRDSQVSSLLLTMGAALLLLMINFWFESRRPMLGLITTLPVAIVVIWVFGLMAAFGIPFGPVTATISAIGIGIGIPYMIHVTHRYLEERLEWEDENDAIDHTLIHTGGALAGSAITTIAGFGILMVSTTIPFRQFGFVIAYTILLALVAAVMVLPSMLVLWDRWHRRRGDSTLDAATVRGAFQEAD</sequence>
<dbReference type="Gene3D" id="1.20.1640.10">
    <property type="entry name" value="Multidrug efflux transporter AcrB transmembrane domain"/>
    <property type="match status" value="1"/>
</dbReference>
<dbReference type="PANTHER" id="PTHR33406">
    <property type="entry name" value="MEMBRANE PROTEIN MJ1562-RELATED"/>
    <property type="match status" value="1"/>
</dbReference>
<dbReference type="InterPro" id="IPR000731">
    <property type="entry name" value="SSD"/>
</dbReference>
<dbReference type="InterPro" id="IPR004869">
    <property type="entry name" value="MMPL_dom"/>
</dbReference>
<keyword evidence="3 6" id="KW-0812">Transmembrane</keyword>
<evidence type="ECO:0000313" key="8">
    <source>
        <dbReference type="EMBL" id="VAV92384.1"/>
    </source>
</evidence>
<reference evidence="8" key="1">
    <citation type="submission" date="2018-06" db="EMBL/GenBank/DDBJ databases">
        <authorList>
            <person name="Zhirakovskaya E."/>
        </authorList>
    </citation>
    <scope>NUCLEOTIDE SEQUENCE</scope>
</reference>
<feature type="transmembrane region" description="Helical" evidence="6">
    <location>
        <begin position="78"/>
        <end position="97"/>
    </location>
</feature>
<feature type="non-terminal residue" evidence="8">
    <location>
        <position position="1"/>
    </location>
</feature>
<evidence type="ECO:0000256" key="4">
    <source>
        <dbReference type="ARBA" id="ARBA00022989"/>
    </source>
</evidence>
<feature type="transmembrane region" description="Helical" evidence="6">
    <location>
        <begin position="48"/>
        <end position="72"/>
    </location>
</feature>
<keyword evidence="2" id="KW-1003">Cell membrane</keyword>
<evidence type="ECO:0000256" key="3">
    <source>
        <dbReference type="ARBA" id="ARBA00022692"/>
    </source>
</evidence>